<dbReference type="EMBL" id="CP009245">
    <property type="protein sequence ID" value="APT84256.1"/>
    <property type="molecule type" value="Genomic_DNA"/>
</dbReference>
<name>A0A1L7CEI7_9CORY</name>
<gene>
    <name evidence="2" type="ORF">CAQU_03310</name>
</gene>
<reference evidence="2 3" key="1">
    <citation type="submission" date="2014-08" db="EMBL/GenBank/DDBJ databases">
        <title>Complete genome sequence of Corynebacterium aquilae S-613T(T) (=DSM 44791(T)), isolated from the choana of a healthy golden eagle.</title>
        <authorList>
            <person name="Ruckert C."/>
            <person name="Albersmeier A."/>
            <person name="Winkler A."/>
            <person name="Kalinowski J."/>
        </authorList>
    </citation>
    <scope>NUCLEOTIDE SEQUENCE [LARGE SCALE GENOMIC DNA]</scope>
    <source>
        <strain evidence="2 3">S-613</strain>
    </source>
</reference>
<keyword evidence="1" id="KW-0472">Membrane</keyword>
<evidence type="ECO:0000256" key="1">
    <source>
        <dbReference type="SAM" id="Phobius"/>
    </source>
</evidence>
<organism evidence="2 3">
    <name type="scientific">Corynebacterium aquilae DSM 44791</name>
    <dbReference type="NCBI Taxonomy" id="1431546"/>
    <lineage>
        <taxon>Bacteria</taxon>
        <taxon>Bacillati</taxon>
        <taxon>Actinomycetota</taxon>
        <taxon>Actinomycetes</taxon>
        <taxon>Mycobacteriales</taxon>
        <taxon>Corynebacteriaceae</taxon>
        <taxon>Corynebacterium</taxon>
    </lineage>
</organism>
<evidence type="ECO:0000313" key="3">
    <source>
        <dbReference type="Proteomes" id="UP000185478"/>
    </source>
</evidence>
<feature type="transmembrane region" description="Helical" evidence="1">
    <location>
        <begin position="29"/>
        <end position="48"/>
    </location>
</feature>
<sequence length="116" mass="12058">MVQVLVPLVVAGVVFVVDFLAGKIRHGQAVAWGAVAAGLALWVTAAIMRPDAFPMGILQGETYTGVYPDMSAVSESPVWAPAEWLEVVAVGLMLAGPTVSRSLAAKADGLDIIGQR</sequence>
<evidence type="ECO:0000313" key="2">
    <source>
        <dbReference type="EMBL" id="APT84256.1"/>
    </source>
</evidence>
<dbReference type="AlphaFoldDB" id="A0A1L7CEI7"/>
<protein>
    <submittedName>
        <fullName evidence="2">Uncharacterized protein</fullName>
    </submittedName>
</protein>
<accession>A0A1L7CEI7</accession>
<dbReference type="KEGG" id="caqu:CAQU_03310"/>
<keyword evidence="1" id="KW-1133">Transmembrane helix</keyword>
<keyword evidence="3" id="KW-1185">Reference proteome</keyword>
<proteinExistence type="predicted"/>
<dbReference type="Proteomes" id="UP000185478">
    <property type="component" value="Chromosome"/>
</dbReference>
<keyword evidence="1" id="KW-0812">Transmembrane</keyword>